<dbReference type="Proteomes" id="UP000324222">
    <property type="component" value="Unassembled WGS sequence"/>
</dbReference>
<accession>A0A5B7IBA9</accession>
<protein>
    <submittedName>
        <fullName evidence="2">Uncharacterized protein</fullName>
    </submittedName>
</protein>
<evidence type="ECO:0000313" key="3">
    <source>
        <dbReference type="Proteomes" id="UP000324222"/>
    </source>
</evidence>
<name>A0A5B7IBA9_PORTR</name>
<keyword evidence="3" id="KW-1185">Reference proteome</keyword>
<reference evidence="2 3" key="1">
    <citation type="submission" date="2019-05" db="EMBL/GenBank/DDBJ databases">
        <title>Another draft genome of Portunus trituberculatus and its Hox gene families provides insights of decapod evolution.</title>
        <authorList>
            <person name="Jeong J.-H."/>
            <person name="Song I."/>
            <person name="Kim S."/>
            <person name="Choi T."/>
            <person name="Kim D."/>
            <person name="Ryu S."/>
            <person name="Kim W."/>
        </authorList>
    </citation>
    <scope>NUCLEOTIDE SEQUENCE [LARGE SCALE GENOMIC DNA]</scope>
    <source>
        <tissue evidence="2">Muscle</tissue>
    </source>
</reference>
<proteinExistence type="predicted"/>
<dbReference type="EMBL" id="VSRR010051293">
    <property type="protein sequence ID" value="MPC79495.1"/>
    <property type="molecule type" value="Genomic_DNA"/>
</dbReference>
<evidence type="ECO:0000256" key="1">
    <source>
        <dbReference type="SAM" id="MobiDB-lite"/>
    </source>
</evidence>
<feature type="compositionally biased region" description="Basic and acidic residues" evidence="1">
    <location>
        <begin position="78"/>
        <end position="115"/>
    </location>
</feature>
<gene>
    <name evidence="2" type="ORF">E2C01_074024</name>
</gene>
<feature type="region of interest" description="Disordered" evidence="1">
    <location>
        <begin position="71"/>
        <end position="115"/>
    </location>
</feature>
<evidence type="ECO:0000313" key="2">
    <source>
        <dbReference type="EMBL" id="MPC79495.1"/>
    </source>
</evidence>
<sequence>MKSNRVNYNDHLMTKNILEYLDGWFFNSLSCLWYRDSAEHPGSRPVRQHLTLCKSLKILLYTCALTPPDNFHSRKRSRREEGIVQREETTIKDVMVKRKGRRESQAGGRDDSHRR</sequence>
<dbReference type="AlphaFoldDB" id="A0A5B7IBA9"/>
<comment type="caution">
    <text evidence="2">The sequence shown here is derived from an EMBL/GenBank/DDBJ whole genome shotgun (WGS) entry which is preliminary data.</text>
</comment>
<organism evidence="2 3">
    <name type="scientific">Portunus trituberculatus</name>
    <name type="common">Swimming crab</name>
    <name type="synonym">Neptunus trituberculatus</name>
    <dbReference type="NCBI Taxonomy" id="210409"/>
    <lineage>
        <taxon>Eukaryota</taxon>
        <taxon>Metazoa</taxon>
        <taxon>Ecdysozoa</taxon>
        <taxon>Arthropoda</taxon>
        <taxon>Crustacea</taxon>
        <taxon>Multicrustacea</taxon>
        <taxon>Malacostraca</taxon>
        <taxon>Eumalacostraca</taxon>
        <taxon>Eucarida</taxon>
        <taxon>Decapoda</taxon>
        <taxon>Pleocyemata</taxon>
        <taxon>Brachyura</taxon>
        <taxon>Eubrachyura</taxon>
        <taxon>Portunoidea</taxon>
        <taxon>Portunidae</taxon>
        <taxon>Portuninae</taxon>
        <taxon>Portunus</taxon>
    </lineage>
</organism>